<dbReference type="Pfam" id="PF00109">
    <property type="entry name" value="ketoacyl-synt"/>
    <property type="match status" value="1"/>
</dbReference>
<evidence type="ECO:0000256" key="3">
    <source>
        <dbReference type="RuleBase" id="RU003694"/>
    </source>
</evidence>
<proteinExistence type="inferred from homology"/>
<evidence type="ECO:0000259" key="4">
    <source>
        <dbReference type="PROSITE" id="PS52004"/>
    </source>
</evidence>
<dbReference type="CDD" id="cd00833">
    <property type="entry name" value="PKS"/>
    <property type="match status" value="1"/>
</dbReference>
<dbReference type="Gene3D" id="2.60.40.10">
    <property type="entry name" value="Immunoglobulins"/>
    <property type="match status" value="1"/>
</dbReference>
<name>A0A1S6K868_9DINO</name>
<dbReference type="EMBL" id="KX395869">
    <property type="protein sequence ID" value="AQS99287.1"/>
    <property type="molecule type" value="Transcribed_RNA"/>
</dbReference>
<dbReference type="InterPro" id="IPR014030">
    <property type="entry name" value="Ketoacyl_synth_N"/>
</dbReference>
<comment type="similarity">
    <text evidence="3">Belongs to the thiolase-like superfamily. Beta-ketoacyl-ACP synthases family.</text>
</comment>
<evidence type="ECO:0000256" key="1">
    <source>
        <dbReference type="ARBA" id="ARBA00022450"/>
    </source>
</evidence>
<feature type="domain" description="Ketosynthase family 3 (KS3)" evidence="4">
    <location>
        <begin position="344"/>
        <end position="769"/>
    </location>
</feature>
<dbReference type="InterPro" id="IPR014031">
    <property type="entry name" value="Ketoacyl_synth_C"/>
</dbReference>
<keyword evidence="2" id="KW-0597">Phosphoprotein</keyword>
<keyword evidence="1" id="KW-0596">Phosphopantetheine</keyword>
<dbReference type="InterPro" id="IPR020841">
    <property type="entry name" value="PKS_Beta-ketoAc_synthase_dom"/>
</dbReference>
<dbReference type="Gene3D" id="3.40.47.10">
    <property type="match status" value="1"/>
</dbReference>
<dbReference type="GO" id="GO:0006633">
    <property type="term" value="P:fatty acid biosynthetic process"/>
    <property type="evidence" value="ECO:0007669"/>
    <property type="project" value="TreeGrafter"/>
</dbReference>
<dbReference type="NCBIfam" id="TIGR04556">
    <property type="entry name" value="PKS_assoc"/>
    <property type="match status" value="1"/>
</dbReference>
<dbReference type="PANTHER" id="PTHR43775:SF37">
    <property type="entry name" value="SI:DKEY-61P9.11"/>
    <property type="match status" value="1"/>
</dbReference>
<dbReference type="PROSITE" id="PS52004">
    <property type="entry name" value="KS3_2"/>
    <property type="match status" value="1"/>
</dbReference>
<dbReference type="PANTHER" id="PTHR43775">
    <property type="entry name" value="FATTY ACID SYNTHASE"/>
    <property type="match status" value="1"/>
</dbReference>
<dbReference type="InterPro" id="IPR050091">
    <property type="entry name" value="PKS_NRPS_Biosynth_Enz"/>
</dbReference>
<evidence type="ECO:0000256" key="2">
    <source>
        <dbReference type="ARBA" id="ARBA00022553"/>
    </source>
</evidence>
<sequence length="954" mass="105000">MAWVWEPLINGLRPGCLVEIYGLNAKQIEELEKDVNGELGQLVCYSGDKEKFYVNLICGVEGYFSPANVKATAEQKRPGEGGSEHSFDLLMGPRTESETLGHEISMCLFEKGFCVLRYCQSYKDMDKTIEMLRDMSSDGSLARLPEEVEEGYLGQNCRGKVTWLDYANKELTSDKSLVKADETLSYIASAFQPYSVDVLEEGIDERTPGLICLSLTDDEEPEFPFPEADNTTLGTFLKTWRRTLVRAVSFSGPGSPDVTLDVKDTAKAAQVPKKQESVSIIAQANTVVLFRPDIYEYSCDAREETLMLMTNFLAQAAELTLTKIEGETAWLAEVGEGPPPPPGAEAIHVLNSVARLPGFMDCQWSYYAALMAATDAVIKVPLARGDVDPYWTPNEETYESWQTTSKHQSYCEGVDMFDNKHFEISNAEAAGMDPVQRLVLETGAQSLAMIGLTKKITNRKSVHAGCAVGNDKLDWGRIPKEVQIGAACGGTSTVLAIISNRFSFCFNLKGPNFVCDTACSASLTSTHCVKGMLKDRLIDPLEWFLSMGAHLVLDPVGGLIGGTQSHMGGPYGRCLTFNASASGYLRGEGVCGMMLKWGNFKGESDSILRATQVGQDGRSASLTAPNGPAQYEMIARAVKEAQMTPPESTVWECHGTGTSLGDPIEVGAVRKIQVRVPRSEPLMLTSNKTNIGHLEGGAAMGGLVKCVLQCKYGRCLPTLHLRTLNPHLEHEAFDAIFETEGASYHYNQGHSQVSSFGFGGSNGHGILWGGKNEILNDHHKLLMAKIKRMAPEEVRVTGRDFDEWEADFPDPRCKNGDEFVMEIRQDDPKNKAAKWEKVIKDEEDDGDFYSIVGNFNEWTDDRMATGDVDGVFTVTVEVPSSGSLEFRFLQDGDSEKVICPHVPVSSRKTDKIIGPSKETNKWQIRAKPGSDMRIELFVKGGKKSVIWLPEKYDS</sequence>
<dbReference type="GO" id="GO:0004312">
    <property type="term" value="F:fatty acid synthase activity"/>
    <property type="evidence" value="ECO:0007669"/>
    <property type="project" value="TreeGrafter"/>
</dbReference>
<keyword evidence="3" id="KW-0808">Transferase</keyword>
<dbReference type="InterPro" id="IPR030834">
    <property type="entry name" value="PKS_assoc_dom"/>
</dbReference>
<dbReference type="Pfam" id="PF02801">
    <property type="entry name" value="Ketoacyl-synt_C"/>
    <property type="match status" value="1"/>
</dbReference>
<dbReference type="InterPro" id="IPR016039">
    <property type="entry name" value="Thiolase-like"/>
</dbReference>
<organism evidence="5">
    <name type="scientific">Gambierdiscus excentricus</name>
    <dbReference type="NCBI Taxonomy" id="986170"/>
    <lineage>
        <taxon>Eukaryota</taxon>
        <taxon>Sar</taxon>
        <taxon>Alveolata</taxon>
        <taxon>Dinophyceae</taxon>
        <taxon>Gonyaulacales</taxon>
        <taxon>Pyrocystaceae</taxon>
        <taxon>Gambierdiscus</taxon>
    </lineage>
</organism>
<evidence type="ECO:0000313" key="5">
    <source>
        <dbReference type="EMBL" id="AQS99287.1"/>
    </source>
</evidence>
<protein>
    <submittedName>
        <fullName evidence="5">Type I polyketide synthase</fullName>
    </submittedName>
</protein>
<dbReference type="InterPro" id="IPR013783">
    <property type="entry name" value="Ig-like_fold"/>
</dbReference>
<dbReference type="SMART" id="SM00825">
    <property type="entry name" value="PKS_KS"/>
    <property type="match status" value="1"/>
</dbReference>
<reference evidence="5" key="1">
    <citation type="journal article" date="2017" name="J. Eukaryot. Microbiol.">
        <title>Role of Modular Polyketide Synthases in the Production of Polyether Ladder Compounds in Ciguatoxin-producing Gambierdiscus polynesiensis and G.excentricus (Dinophyceae).</title>
        <authorList>
            <person name="Kohli G.S."/>
            <person name="Campbell K."/>
            <person name="John U."/>
            <person name="Smith K.F."/>
            <person name="Fraga S."/>
            <person name="Rhodes L.L."/>
            <person name="Murray S.A."/>
        </authorList>
    </citation>
    <scope>NUCLEOTIDE SEQUENCE</scope>
    <source>
        <strain evidence="5">Contig_36675</strain>
    </source>
</reference>
<accession>A0A1S6K868</accession>
<dbReference type="AlphaFoldDB" id="A0A1S6K868"/>
<dbReference type="SUPFAM" id="SSF53901">
    <property type="entry name" value="Thiolase-like"/>
    <property type="match status" value="2"/>
</dbReference>